<name>A0ABN2FXD5_9MICO</name>
<accession>A0ABN2FXD5</accession>
<gene>
    <name evidence="2" type="ORF">GCM10009807_01450</name>
</gene>
<dbReference type="InterPro" id="IPR001347">
    <property type="entry name" value="SIS_dom"/>
</dbReference>
<dbReference type="InterPro" id="IPR050099">
    <property type="entry name" value="SIS_GmhA/DiaA_subfam"/>
</dbReference>
<comment type="caution">
    <text evidence="2">The sequence shown here is derived from an EMBL/GenBank/DDBJ whole genome shotgun (WGS) entry which is preliminary data.</text>
</comment>
<evidence type="ECO:0000259" key="1">
    <source>
        <dbReference type="PROSITE" id="PS51464"/>
    </source>
</evidence>
<dbReference type="PANTHER" id="PTHR30390">
    <property type="entry name" value="SEDOHEPTULOSE 7-PHOSPHATE ISOMERASE / DNAA INITIATOR-ASSOCIATING FACTOR FOR REPLICATION INITIATION"/>
    <property type="match status" value="1"/>
</dbReference>
<reference evidence="2 3" key="1">
    <citation type="journal article" date="2019" name="Int. J. Syst. Evol. Microbiol.">
        <title>The Global Catalogue of Microorganisms (GCM) 10K type strain sequencing project: providing services to taxonomists for standard genome sequencing and annotation.</title>
        <authorList>
            <consortium name="The Broad Institute Genomics Platform"/>
            <consortium name="The Broad Institute Genome Sequencing Center for Infectious Disease"/>
            <person name="Wu L."/>
            <person name="Ma J."/>
        </authorList>
    </citation>
    <scope>NUCLEOTIDE SEQUENCE [LARGE SCALE GENOMIC DNA]</scope>
    <source>
        <strain evidence="2 3">JCM 15575</strain>
    </source>
</reference>
<protein>
    <submittedName>
        <fullName evidence="2">SIS domain-containing protein</fullName>
    </submittedName>
</protein>
<dbReference type="Proteomes" id="UP001500596">
    <property type="component" value="Unassembled WGS sequence"/>
</dbReference>
<dbReference type="Gene3D" id="3.40.50.10490">
    <property type="entry name" value="Glucose-6-phosphate isomerase like protein, domain 1"/>
    <property type="match status" value="1"/>
</dbReference>
<keyword evidence="3" id="KW-1185">Reference proteome</keyword>
<dbReference type="InterPro" id="IPR035461">
    <property type="entry name" value="GmhA/DiaA"/>
</dbReference>
<feature type="domain" description="SIS" evidence="1">
    <location>
        <begin position="32"/>
        <end position="201"/>
    </location>
</feature>
<dbReference type="CDD" id="cd05006">
    <property type="entry name" value="SIS_GmhA"/>
    <property type="match status" value="1"/>
</dbReference>
<sequence length="207" mass="22026">MTPIQDQLAEHLEVVASAQDLLAQASDIAKRLCEAFENGGTLYSLGNGGSAADAQHLAGELIGHYRHDRRPLPAVALSPDGVVSSCIANDYRFEDVFARQIEALAGPRDVVVAFSTSGRSRNVVDALETARRKGAITVLMTGNSSAVDEHVADVVVRVASSNTARIQEVHVMLLHMISEIVDDWALMGDRSIGAVGAALEPQPTSTR</sequence>
<dbReference type="RefSeq" id="WP_344050591.1">
    <property type="nucleotide sequence ID" value="NZ_BAAAPK010000001.1"/>
</dbReference>
<dbReference type="SUPFAM" id="SSF53697">
    <property type="entry name" value="SIS domain"/>
    <property type="match status" value="1"/>
</dbReference>
<evidence type="ECO:0000313" key="2">
    <source>
        <dbReference type="EMBL" id="GAA1661483.1"/>
    </source>
</evidence>
<dbReference type="PROSITE" id="PS51464">
    <property type="entry name" value="SIS"/>
    <property type="match status" value="1"/>
</dbReference>
<dbReference type="Pfam" id="PF13580">
    <property type="entry name" value="SIS_2"/>
    <property type="match status" value="1"/>
</dbReference>
<organism evidence="2 3">
    <name type="scientific">Microbacterium lacus</name>
    <dbReference type="NCBI Taxonomy" id="415217"/>
    <lineage>
        <taxon>Bacteria</taxon>
        <taxon>Bacillati</taxon>
        <taxon>Actinomycetota</taxon>
        <taxon>Actinomycetes</taxon>
        <taxon>Micrococcales</taxon>
        <taxon>Microbacteriaceae</taxon>
        <taxon>Microbacterium</taxon>
    </lineage>
</organism>
<dbReference type="InterPro" id="IPR046348">
    <property type="entry name" value="SIS_dom_sf"/>
</dbReference>
<evidence type="ECO:0000313" key="3">
    <source>
        <dbReference type="Proteomes" id="UP001500596"/>
    </source>
</evidence>
<dbReference type="EMBL" id="BAAAPK010000001">
    <property type="protein sequence ID" value="GAA1661483.1"/>
    <property type="molecule type" value="Genomic_DNA"/>
</dbReference>
<dbReference type="PANTHER" id="PTHR30390:SF6">
    <property type="entry name" value="DNAA INITIATOR-ASSOCIATING PROTEIN DIAA"/>
    <property type="match status" value="1"/>
</dbReference>
<proteinExistence type="predicted"/>